<accession>A0ABM9SEK6</accession>
<dbReference type="RefSeq" id="WP_316265964.1">
    <property type="nucleotide sequence ID" value="NZ_AP027742.1"/>
</dbReference>
<dbReference type="Proteomes" id="UP001305815">
    <property type="component" value="Chromosome"/>
</dbReference>
<proteinExistence type="predicted"/>
<sequence>MKEKRIEKELSFSKLIIKFTKIGNDYHIILEGGNRPHIGCTVLAIPRPSLKEDGSISSTASVINVTGHKDEFLCRYLAENFAARENAVTVCTGGFHTDHITEEQIEEVKKAVFTVCEEWKEE</sequence>
<dbReference type="InterPro" id="IPR048844">
    <property type="entry name" value="LpdD_chaperone-like"/>
</dbReference>
<keyword evidence="3" id="KW-1185">Reference proteome</keyword>
<dbReference type="EMBL" id="AP027742">
    <property type="protein sequence ID" value="BDZ75904.1"/>
    <property type="molecule type" value="Genomic_DNA"/>
</dbReference>
<feature type="domain" description="Prenylated flavin chaperone LpdD-like" evidence="1">
    <location>
        <begin position="15"/>
        <end position="121"/>
    </location>
</feature>
<evidence type="ECO:0000313" key="2">
    <source>
        <dbReference type="EMBL" id="BDZ75904.1"/>
    </source>
</evidence>
<evidence type="ECO:0000313" key="3">
    <source>
        <dbReference type="Proteomes" id="UP001305815"/>
    </source>
</evidence>
<evidence type="ECO:0000259" key="1">
    <source>
        <dbReference type="Pfam" id="PF21758"/>
    </source>
</evidence>
<organism evidence="2 3">
    <name type="scientific">Claveliimonas bilis</name>
    <dbReference type="NCBI Taxonomy" id="3028070"/>
    <lineage>
        <taxon>Bacteria</taxon>
        <taxon>Bacillati</taxon>
        <taxon>Bacillota</taxon>
        <taxon>Clostridia</taxon>
        <taxon>Lachnospirales</taxon>
        <taxon>Lachnospiraceae</taxon>
        <taxon>Claveliimonas</taxon>
    </lineage>
</organism>
<dbReference type="Pfam" id="PF21758">
    <property type="entry name" value="PAC_bac"/>
    <property type="match status" value="1"/>
</dbReference>
<protein>
    <recommendedName>
        <fullName evidence="1">Prenylated flavin chaperone LpdD-like domain-containing protein</fullName>
    </recommendedName>
</protein>
<reference evidence="3" key="1">
    <citation type="journal article" date="2023" name="Int. J. Syst. Evol. Microbiol.">
        <title>Claveliimonas bilis gen. nov., sp. nov., deoxycholic acid-producing bacteria isolated from human faeces, and reclassification of Sellimonas monacensis Zenner et al. 2021 as Claveliimonas monacensis comb. nov.</title>
        <authorList>
            <person name="Hisatomi A."/>
            <person name="Kastawa N.W.E.P.G."/>
            <person name="Song I."/>
            <person name="Ohkuma M."/>
            <person name="Fukiya S."/>
            <person name="Sakamoto M."/>
        </authorList>
    </citation>
    <scope>NUCLEOTIDE SEQUENCE [LARGE SCALE GENOMIC DNA]</scope>
    <source>
        <strain evidence="3">12BBH14</strain>
    </source>
</reference>
<name>A0ABM9SEK6_9FIRM</name>
<gene>
    <name evidence="2" type="ORF">Lac1_00870</name>
</gene>